<name>A0A3M0GM64_9FLAO</name>
<comment type="catalytic activity">
    <reaction evidence="13 14">
        <text>UDP-N-acetyl-alpha-D-muramate + L-alanine + ATP = UDP-N-acetyl-alpha-D-muramoyl-L-alanine + ADP + phosphate + H(+)</text>
        <dbReference type="Rhea" id="RHEA:23372"/>
        <dbReference type="ChEBI" id="CHEBI:15378"/>
        <dbReference type="ChEBI" id="CHEBI:30616"/>
        <dbReference type="ChEBI" id="CHEBI:43474"/>
        <dbReference type="ChEBI" id="CHEBI:57972"/>
        <dbReference type="ChEBI" id="CHEBI:70757"/>
        <dbReference type="ChEBI" id="CHEBI:83898"/>
        <dbReference type="ChEBI" id="CHEBI:456216"/>
        <dbReference type="EC" id="6.3.2.8"/>
    </reaction>
</comment>
<dbReference type="SUPFAM" id="SSF53244">
    <property type="entry name" value="MurD-like peptide ligases, peptide-binding domain"/>
    <property type="match status" value="1"/>
</dbReference>
<evidence type="ECO:0000256" key="1">
    <source>
        <dbReference type="ARBA" id="ARBA00004496"/>
    </source>
</evidence>
<comment type="function">
    <text evidence="14">Cell wall formation.</text>
</comment>
<evidence type="ECO:0000256" key="14">
    <source>
        <dbReference type="HAMAP-Rule" id="MF_00046"/>
    </source>
</evidence>
<dbReference type="Proteomes" id="UP000281985">
    <property type="component" value="Unassembled WGS sequence"/>
</dbReference>
<dbReference type="PANTHER" id="PTHR43445">
    <property type="entry name" value="UDP-N-ACETYLMURAMATE--L-ALANINE LIGASE-RELATED"/>
    <property type="match status" value="1"/>
</dbReference>
<dbReference type="RefSeq" id="WP_121916370.1">
    <property type="nucleotide sequence ID" value="NZ_REFV01000003.1"/>
</dbReference>
<feature type="binding site" evidence="14">
    <location>
        <begin position="120"/>
        <end position="126"/>
    </location>
    <ligand>
        <name>ATP</name>
        <dbReference type="ChEBI" id="CHEBI:30616"/>
    </ligand>
</feature>
<protein>
    <recommendedName>
        <fullName evidence="3 14">UDP-N-acetylmuramate--L-alanine ligase</fullName>
        <ecNumber evidence="3 14">6.3.2.8</ecNumber>
    </recommendedName>
    <alternativeName>
        <fullName evidence="14">UDP-N-acetylmuramoyl-L-alanine synthetase</fullName>
    </alternativeName>
</protein>
<dbReference type="NCBIfam" id="TIGR01082">
    <property type="entry name" value="murC"/>
    <property type="match status" value="1"/>
</dbReference>
<keyword evidence="15" id="KW-1133">Transmembrane helix</keyword>
<dbReference type="GO" id="GO:0005737">
    <property type="term" value="C:cytoplasm"/>
    <property type="evidence" value="ECO:0007669"/>
    <property type="project" value="UniProtKB-SubCell"/>
</dbReference>
<evidence type="ECO:0000256" key="12">
    <source>
        <dbReference type="ARBA" id="ARBA00023316"/>
    </source>
</evidence>
<dbReference type="SUPFAM" id="SSF51984">
    <property type="entry name" value="MurCD N-terminal domain"/>
    <property type="match status" value="1"/>
</dbReference>
<dbReference type="EMBL" id="REFV01000003">
    <property type="protein sequence ID" value="RMB62733.1"/>
    <property type="molecule type" value="Genomic_DNA"/>
</dbReference>
<keyword evidence="5 14" id="KW-0436">Ligase</keyword>
<evidence type="ECO:0000256" key="6">
    <source>
        <dbReference type="ARBA" id="ARBA00022618"/>
    </source>
</evidence>
<evidence type="ECO:0000256" key="10">
    <source>
        <dbReference type="ARBA" id="ARBA00022984"/>
    </source>
</evidence>
<evidence type="ECO:0000259" key="18">
    <source>
        <dbReference type="Pfam" id="PF08245"/>
    </source>
</evidence>
<organism evidence="19 20">
    <name type="scientific">Dokdonia sinensis</name>
    <dbReference type="NCBI Taxonomy" id="2479847"/>
    <lineage>
        <taxon>Bacteria</taxon>
        <taxon>Pseudomonadati</taxon>
        <taxon>Bacteroidota</taxon>
        <taxon>Flavobacteriia</taxon>
        <taxon>Flavobacteriales</taxon>
        <taxon>Flavobacteriaceae</taxon>
        <taxon>Dokdonia</taxon>
    </lineage>
</organism>
<accession>A0A3M0GM64</accession>
<reference evidence="19 20" key="1">
    <citation type="submission" date="2018-10" db="EMBL/GenBank/DDBJ databases">
        <title>Dokdonia luteus sp. nov., isolated from sea water.</title>
        <authorList>
            <person name="Zhou L.Y."/>
            <person name="Du Z.J."/>
        </authorList>
    </citation>
    <scope>NUCLEOTIDE SEQUENCE [LARGE SCALE GENOMIC DNA]</scope>
    <source>
        <strain evidence="19 20">SH27</strain>
    </source>
</reference>
<evidence type="ECO:0000256" key="2">
    <source>
        <dbReference type="ARBA" id="ARBA00004752"/>
    </source>
</evidence>
<keyword evidence="10 14" id="KW-0573">Peptidoglycan synthesis</keyword>
<dbReference type="InterPro" id="IPR000713">
    <property type="entry name" value="Mur_ligase_N"/>
</dbReference>
<evidence type="ECO:0000259" key="16">
    <source>
        <dbReference type="Pfam" id="PF01225"/>
    </source>
</evidence>
<evidence type="ECO:0000256" key="13">
    <source>
        <dbReference type="ARBA" id="ARBA00047833"/>
    </source>
</evidence>
<dbReference type="GO" id="GO:0008360">
    <property type="term" value="P:regulation of cell shape"/>
    <property type="evidence" value="ECO:0007669"/>
    <property type="project" value="UniProtKB-KW"/>
</dbReference>
<feature type="domain" description="Mur ligase C-terminal" evidence="17">
    <location>
        <begin position="308"/>
        <end position="435"/>
    </location>
</feature>
<keyword evidence="9 14" id="KW-0133">Cell shape</keyword>
<feature type="domain" description="Mur ligase central" evidence="18">
    <location>
        <begin position="118"/>
        <end position="286"/>
    </location>
</feature>
<dbReference type="SUPFAM" id="SSF53623">
    <property type="entry name" value="MurD-like peptide ligases, catalytic domain"/>
    <property type="match status" value="1"/>
</dbReference>
<dbReference type="HAMAP" id="MF_00046">
    <property type="entry name" value="MurC"/>
    <property type="match status" value="1"/>
</dbReference>
<keyword evidence="4 14" id="KW-0963">Cytoplasm</keyword>
<dbReference type="InterPro" id="IPR004101">
    <property type="entry name" value="Mur_ligase_C"/>
</dbReference>
<comment type="pathway">
    <text evidence="2 14">Cell wall biogenesis; peptidoglycan biosynthesis.</text>
</comment>
<dbReference type="InterPro" id="IPR050061">
    <property type="entry name" value="MurCDEF_pg_biosynth"/>
</dbReference>
<evidence type="ECO:0000256" key="8">
    <source>
        <dbReference type="ARBA" id="ARBA00022840"/>
    </source>
</evidence>
<gene>
    <name evidence="14" type="primary">murC</name>
    <name evidence="19" type="ORF">EAX61_03920</name>
</gene>
<dbReference type="Pfam" id="PF01225">
    <property type="entry name" value="Mur_ligase"/>
    <property type="match status" value="1"/>
</dbReference>
<dbReference type="GO" id="GO:0008763">
    <property type="term" value="F:UDP-N-acetylmuramate-L-alanine ligase activity"/>
    <property type="evidence" value="ECO:0007669"/>
    <property type="project" value="UniProtKB-UniRule"/>
</dbReference>
<keyword evidence="11 14" id="KW-0131">Cell cycle</keyword>
<comment type="subcellular location">
    <subcellularLocation>
        <location evidence="1 14">Cytoplasm</location>
    </subcellularLocation>
</comment>
<evidence type="ECO:0000256" key="9">
    <source>
        <dbReference type="ARBA" id="ARBA00022960"/>
    </source>
</evidence>
<dbReference type="Gene3D" id="3.90.190.20">
    <property type="entry name" value="Mur ligase, C-terminal domain"/>
    <property type="match status" value="1"/>
</dbReference>
<evidence type="ECO:0000256" key="15">
    <source>
        <dbReference type="SAM" id="Phobius"/>
    </source>
</evidence>
<evidence type="ECO:0000256" key="11">
    <source>
        <dbReference type="ARBA" id="ARBA00023306"/>
    </source>
</evidence>
<evidence type="ECO:0000256" key="3">
    <source>
        <dbReference type="ARBA" id="ARBA00012211"/>
    </source>
</evidence>
<evidence type="ECO:0000313" key="20">
    <source>
        <dbReference type="Proteomes" id="UP000281985"/>
    </source>
</evidence>
<dbReference type="GO" id="GO:0009252">
    <property type="term" value="P:peptidoglycan biosynthetic process"/>
    <property type="evidence" value="ECO:0007669"/>
    <property type="project" value="UniProtKB-UniRule"/>
</dbReference>
<evidence type="ECO:0000256" key="4">
    <source>
        <dbReference type="ARBA" id="ARBA00022490"/>
    </source>
</evidence>
<evidence type="ECO:0000256" key="5">
    <source>
        <dbReference type="ARBA" id="ARBA00022598"/>
    </source>
</evidence>
<keyword evidence="20" id="KW-1185">Reference proteome</keyword>
<dbReference type="InterPro" id="IPR005758">
    <property type="entry name" value="UDP-N-AcMur_Ala_ligase_MurC"/>
</dbReference>
<dbReference type="GO" id="GO:0005524">
    <property type="term" value="F:ATP binding"/>
    <property type="evidence" value="ECO:0007669"/>
    <property type="project" value="UniProtKB-UniRule"/>
</dbReference>
<evidence type="ECO:0000256" key="7">
    <source>
        <dbReference type="ARBA" id="ARBA00022741"/>
    </source>
</evidence>
<dbReference type="Pfam" id="PF02875">
    <property type="entry name" value="Mur_ligase_C"/>
    <property type="match status" value="1"/>
</dbReference>
<keyword evidence="8 14" id="KW-0067">ATP-binding</keyword>
<dbReference type="Gene3D" id="3.40.1190.10">
    <property type="entry name" value="Mur-like, catalytic domain"/>
    <property type="match status" value="1"/>
</dbReference>
<dbReference type="GO" id="GO:0071555">
    <property type="term" value="P:cell wall organization"/>
    <property type="evidence" value="ECO:0007669"/>
    <property type="project" value="UniProtKB-KW"/>
</dbReference>
<keyword evidence="12 14" id="KW-0961">Cell wall biogenesis/degradation</keyword>
<evidence type="ECO:0000313" key="19">
    <source>
        <dbReference type="EMBL" id="RMB62733.1"/>
    </source>
</evidence>
<evidence type="ECO:0000259" key="17">
    <source>
        <dbReference type="Pfam" id="PF02875"/>
    </source>
</evidence>
<comment type="caution">
    <text evidence="19">The sequence shown here is derived from an EMBL/GenBank/DDBJ whole genome shotgun (WGS) entry which is preliminary data.</text>
</comment>
<dbReference type="EC" id="6.3.2.8" evidence="3 14"/>
<dbReference type="GO" id="GO:0051301">
    <property type="term" value="P:cell division"/>
    <property type="evidence" value="ECO:0007669"/>
    <property type="project" value="UniProtKB-KW"/>
</dbReference>
<dbReference type="AlphaFoldDB" id="A0A3M0GM64"/>
<dbReference type="InterPro" id="IPR013221">
    <property type="entry name" value="Mur_ligase_cen"/>
</dbReference>
<keyword evidence="15" id="KW-0472">Membrane</keyword>
<proteinExistence type="inferred from homology"/>
<comment type="similarity">
    <text evidence="14">Belongs to the MurCDEF family.</text>
</comment>
<keyword evidence="7 14" id="KW-0547">Nucleotide-binding</keyword>
<dbReference type="Pfam" id="PF08245">
    <property type="entry name" value="Mur_ligase_M"/>
    <property type="match status" value="1"/>
</dbReference>
<keyword evidence="15" id="KW-0812">Transmembrane</keyword>
<dbReference type="InterPro" id="IPR036565">
    <property type="entry name" value="Mur-like_cat_sf"/>
</dbReference>
<feature type="domain" description="Mur ligase N-terminal catalytic" evidence="16">
    <location>
        <begin position="10"/>
        <end position="114"/>
    </location>
</feature>
<feature type="transmembrane region" description="Helical" evidence="15">
    <location>
        <begin position="9"/>
        <end position="27"/>
    </location>
</feature>
<dbReference type="PANTHER" id="PTHR43445:SF3">
    <property type="entry name" value="UDP-N-ACETYLMURAMATE--L-ALANINE LIGASE"/>
    <property type="match status" value="1"/>
</dbReference>
<sequence length="450" mass="49742">MKPLSDIQNIYFIGIGGIGMSALAFYFHNEGKVVAGYDKTPSDVTEKLQEAGVSVHFEDKGSAVDGRFSDIENTLIVYTPAVPKTMGELVHFRESGYHIKKRAEVLGMITNQTYSLAVAGTHGKTTTSSILGHLLADTGAPVTAFVGGITNNYDGNLIQKGNEVIVVEADEFDRSFLQLKPNILCITSMDADHLDIYENEADLVQTFTDFGSLVVPSMRFVKNGLPLEGNTVGIEDDADYSAQNIKIIEGQYVFDLKHPEGTIKDLVFNLPGRHNIFNAITALGMAMKYGSPTTLLPKALLSYSGVNRRFTYRIKTDDLVLIDDYAHHPTEISAVHQSVREMYPEEEVLAIFQPHLFSRTRDFMGEFARELSRFDAVILLDIYPAREEPIDGIDSDALMSQMTLSRKRKIQKSQLADCVKDASQKIIVMMGAGDIGVEIIKITKALKRAS</sequence>
<keyword evidence="6 14" id="KW-0132">Cell division</keyword>
<dbReference type="UniPathway" id="UPA00219"/>
<dbReference type="Gene3D" id="3.40.50.720">
    <property type="entry name" value="NAD(P)-binding Rossmann-like Domain"/>
    <property type="match status" value="1"/>
</dbReference>
<dbReference type="OrthoDB" id="9804126at2"/>
<dbReference type="InterPro" id="IPR036615">
    <property type="entry name" value="Mur_ligase_C_dom_sf"/>
</dbReference>